<feature type="transmembrane region" description="Helical" evidence="10">
    <location>
        <begin position="500"/>
        <end position="520"/>
    </location>
</feature>
<feature type="domain" description="G-protein coupled receptors family 1 profile" evidence="11">
    <location>
        <begin position="1"/>
        <end position="163"/>
    </location>
</feature>
<feature type="transmembrane region" description="Helical" evidence="10">
    <location>
        <begin position="704"/>
        <end position="724"/>
    </location>
</feature>
<evidence type="ECO:0000256" key="6">
    <source>
        <dbReference type="ARBA" id="ARBA00023136"/>
    </source>
</evidence>
<feature type="transmembrane region" description="Helical" evidence="10">
    <location>
        <begin position="411"/>
        <end position="433"/>
    </location>
</feature>
<feature type="transmembrane region" description="Helical" evidence="10">
    <location>
        <begin position="465"/>
        <end position="488"/>
    </location>
</feature>
<dbReference type="PANTHER" id="PTHR24249:SF372">
    <property type="entry name" value="G-PROTEIN COUPLED RECEPTORS FAMILY 1 PROFILE DOMAIN-CONTAINING PROTEIN"/>
    <property type="match status" value="1"/>
</dbReference>
<feature type="transmembrane region" description="Helical" evidence="10">
    <location>
        <begin position="325"/>
        <end position="348"/>
    </location>
</feature>
<feature type="transmembrane region" description="Helical" evidence="10">
    <location>
        <begin position="90"/>
        <end position="110"/>
    </location>
</feature>
<keyword evidence="2" id="KW-1003">Cell membrane</keyword>
<feature type="transmembrane region" description="Helical" evidence="10">
    <location>
        <begin position="201"/>
        <end position="229"/>
    </location>
</feature>
<feature type="transmembrane region" description="Helical" evidence="10">
    <location>
        <begin position="61"/>
        <end position="84"/>
    </location>
</feature>
<dbReference type="PRINTS" id="PR00237">
    <property type="entry name" value="GPCRRHODOPSN"/>
</dbReference>
<evidence type="ECO:0000256" key="2">
    <source>
        <dbReference type="ARBA" id="ARBA00022475"/>
    </source>
</evidence>
<evidence type="ECO:0000256" key="4">
    <source>
        <dbReference type="ARBA" id="ARBA00022989"/>
    </source>
</evidence>
<feature type="domain" description="G-protein coupled receptors family 1 profile" evidence="11">
    <location>
        <begin position="221"/>
        <end position="485"/>
    </location>
</feature>
<reference evidence="12 13" key="1">
    <citation type="submission" date="2022-05" db="EMBL/GenBank/DDBJ databases">
        <authorList>
            <consortium name="Genoscope - CEA"/>
            <person name="William W."/>
        </authorList>
    </citation>
    <scope>NUCLEOTIDE SEQUENCE [LARGE SCALE GENOMIC DNA]</scope>
</reference>
<keyword evidence="3 9" id="KW-0812">Transmembrane</keyword>
<keyword evidence="7 9" id="KW-0675">Receptor</keyword>
<feature type="transmembrane region" description="Helical" evidence="10">
    <location>
        <begin position="540"/>
        <end position="563"/>
    </location>
</feature>
<keyword evidence="5 9" id="KW-0297">G-protein coupled receptor</keyword>
<dbReference type="EMBL" id="CALNXI010000030">
    <property type="protein sequence ID" value="CAH3015866.1"/>
    <property type="molecule type" value="Genomic_DNA"/>
</dbReference>
<comment type="caution">
    <text evidence="12">The sequence shown here is derived from an EMBL/GenBank/DDBJ whole genome shotgun (WGS) entry which is preliminary data.</text>
</comment>
<feature type="transmembrane region" description="Helical" evidence="10">
    <location>
        <begin position="354"/>
        <end position="375"/>
    </location>
</feature>
<proteinExistence type="inferred from homology"/>
<keyword evidence="13" id="KW-1185">Reference proteome</keyword>
<dbReference type="PROSITE" id="PS50262">
    <property type="entry name" value="G_PROTEIN_RECEP_F1_2"/>
    <property type="match status" value="3"/>
</dbReference>
<dbReference type="PANTHER" id="PTHR24249">
    <property type="entry name" value="HISTAMINE RECEPTOR-RELATED G-PROTEIN COUPLED RECEPTOR"/>
    <property type="match status" value="1"/>
</dbReference>
<comment type="similarity">
    <text evidence="9">Belongs to the G-protein coupled receptor 1 family.</text>
</comment>
<evidence type="ECO:0000259" key="11">
    <source>
        <dbReference type="PROSITE" id="PS50262"/>
    </source>
</evidence>
<dbReference type="CDD" id="cd00637">
    <property type="entry name" value="7tm_classA_rhodopsin-like"/>
    <property type="match status" value="1"/>
</dbReference>
<gene>
    <name evidence="12" type="ORF">PEVE_00022621</name>
</gene>
<dbReference type="InterPro" id="IPR000276">
    <property type="entry name" value="GPCR_Rhodpsn"/>
</dbReference>
<protein>
    <recommendedName>
        <fullName evidence="11">G-protein coupled receptors family 1 profile domain-containing protein</fullName>
    </recommendedName>
</protein>
<evidence type="ECO:0000256" key="9">
    <source>
        <dbReference type="RuleBase" id="RU000688"/>
    </source>
</evidence>
<evidence type="ECO:0000256" key="8">
    <source>
        <dbReference type="ARBA" id="ARBA00023224"/>
    </source>
</evidence>
<dbReference type="PROSITE" id="PS00237">
    <property type="entry name" value="G_PROTEIN_RECEP_F1_1"/>
    <property type="match status" value="1"/>
</dbReference>
<dbReference type="Proteomes" id="UP001159427">
    <property type="component" value="Unassembled WGS sequence"/>
</dbReference>
<feature type="transmembrane region" description="Helical" evidence="10">
    <location>
        <begin position="15"/>
        <end position="40"/>
    </location>
</feature>
<keyword evidence="8 9" id="KW-0807">Transducer</keyword>
<evidence type="ECO:0000313" key="12">
    <source>
        <dbReference type="EMBL" id="CAH3015866.1"/>
    </source>
</evidence>
<name>A0ABN8LFJ9_9CNID</name>
<accession>A0ABN8LFJ9</accession>
<evidence type="ECO:0000313" key="13">
    <source>
        <dbReference type="Proteomes" id="UP001159427"/>
    </source>
</evidence>
<feature type="transmembrane region" description="Helical" evidence="10">
    <location>
        <begin position="281"/>
        <end position="304"/>
    </location>
</feature>
<organism evidence="12 13">
    <name type="scientific">Porites evermanni</name>
    <dbReference type="NCBI Taxonomy" id="104178"/>
    <lineage>
        <taxon>Eukaryota</taxon>
        <taxon>Metazoa</taxon>
        <taxon>Cnidaria</taxon>
        <taxon>Anthozoa</taxon>
        <taxon>Hexacorallia</taxon>
        <taxon>Scleractinia</taxon>
        <taxon>Fungiina</taxon>
        <taxon>Poritidae</taxon>
        <taxon>Porites</taxon>
    </lineage>
</organism>
<feature type="transmembrane region" description="Helical" evidence="10">
    <location>
        <begin position="241"/>
        <end position="261"/>
    </location>
</feature>
<keyword evidence="4 10" id="KW-1133">Transmembrane helix</keyword>
<dbReference type="InterPro" id="IPR017452">
    <property type="entry name" value="GPCR_Rhodpsn_7TM"/>
</dbReference>
<comment type="subcellular location">
    <subcellularLocation>
        <location evidence="1">Cell membrane</location>
        <topology evidence="1">Multi-pass membrane protein</topology>
    </subcellularLocation>
</comment>
<dbReference type="Gene3D" id="1.20.1070.10">
    <property type="entry name" value="Rhodopsin 7-helix transmembrane proteins"/>
    <property type="match status" value="3"/>
</dbReference>
<evidence type="ECO:0000256" key="5">
    <source>
        <dbReference type="ARBA" id="ARBA00023040"/>
    </source>
</evidence>
<feature type="transmembrane region" description="Helical" evidence="10">
    <location>
        <begin position="584"/>
        <end position="606"/>
    </location>
</feature>
<dbReference type="InterPro" id="IPR050569">
    <property type="entry name" value="TAAR"/>
</dbReference>
<feature type="non-terminal residue" evidence="12">
    <location>
        <position position="746"/>
    </location>
</feature>
<sequence>MSGIRQEYSCENIHVILFSFFMIEGLLLSASFTTVTLMGVDRFLAIFLHLRYNELVTPKRTVTVVLASWIFGLATTIISVFWYFKAGETLLLIFGYSCTLLLSIIYIKLFSVARQHAASINSQAQVAIHLSSFTSMARSKNLAIKTFYAYVVFLLCYCPYLIVLTVLFVRDAAYTEVKMAASLKLCNEVLMKYYGKPEEVYPLYIVMCVLNGFLSVTAVFGNASLISALRKTLSIPSSTRTLLWCLAITDLTTGLLGHPLYIAVISKVRQNYSCENVHEILLAFFLIQASLSGCSLMAVTFIGVDRFLAIYLHLRYNELVTTKRIITVVLASWTFSLATIFICVFWYFKVGEVVLLIVAYCSTVLLSIIYIKLFLVARQHAASINSQAQVAMHLSSFTSMARIKNLAIKTFYVYLVFLLCYCPYLITLTLLLVTQLKMDSSLQLCNVILEKYYERPEELDTLFKMMLVLNGLFSFTAVLGNLSIIFALKKASSIPSSTQILLKCLAVTDLGNGVLGHPLYMAVISRLRQSYTCENNHQILLAFLLIETSLCSASFITVTFIGVDRFLAISLHLRYNELVTPKRVAATVLASWIVVLATTIISAFWFLNIGEMLILINGYISTLLVSIIYIRLFSVARRHVASINSQAQVTAHLSGIRKMTRNKNLAIKTFYVFVIFLLCYCPYLICLTVLLLSSQPNAAIKGAAHLTLVLWMLNSSLNPVVFGWKLKEVRQIVNNDFKKLFLVNRT</sequence>
<feature type="transmembrane region" description="Helical" evidence="10">
    <location>
        <begin position="147"/>
        <end position="169"/>
    </location>
</feature>
<evidence type="ECO:0000256" key="3">
    <source>
        <dbReference type="ARBA" id="ARBA00022692"/>
    </source>
</evidence>
<keyword evidence="6 10" id="KW-0472">Membrane</keyword>
<dbReference type="Pfam" id="PF00001">
    <property type="entry name" value="7tm_1"/>
    <property type="match status" value="2"/>
</dbReference>
<feature type="transmembrane region" description="Helical" evidence="10">
    <location>
        <begin position="669"/>
        <end position="692"/>
    </location>
</feature>
<evidence type="ECO:0000256" key="1">
    <source>
        <dbReference type="ARBA" id="ARBA00004651"/>
    </source>
</evidence>
<dbReference type="SUPFAM" id="SSF81321">
    <property type="entry name" value="Family A G protein-coupled receptor-like"/>
    <property type="match status" value="3"/>
</dbReference>
<evidence type="ECO:0000256" key="7">
    <source>
        <dbReference type="ARBA" id="ARBA00023170"/>
    </source>
</evidence>
<evidence type="ECO:0000256" key="10">
    <source>
        <dbReference type="SAM" id="Phobius"/>
    </source>
</evidence>
<feature type="domain" description="G-protein coupled receptors family 1 profile" evidence="11">
    <location>
        <begin position="480"/>
        <end position="722"/>
    </location>
</feature>
<feature type="transmembrane region" description="Helical" evidence="10">
    <location>
        <begin position="612"/>
        <end position="632"/>
    </location>
</feature>